<dbReference type="GO" id="GO:0052650">
    <property type="term" value="F:all-trans-retinol dehydrogenase (NADP+) activity"/>
    <property type="evidence" value="ECO:0007669"/>
    <property type="project" value="UniProtKB-ARBA"/>
</dbReference>
<protein>
    <recommendedName>
        <fullName evidence="10">Short-chain dehydrogenase/reductase 3</fullName>
    </recommendedName>
    <alternativeName>
        <fullName evidence="11">Retinal short-chain dehydrogenase/reductase 1</fullName>
    </alternativeName>
</protein>
<feature type="region of interest" description="Disordered" evidence="13">
    <location>
        <begin position="329"/>
        <end position="357"/>
    </location>
</feature>
<name>A0A7S1KNP1_9EUKA</name>
<dbReference type="PRINTS" id="PR00080">
    <property type="entry name" value="SDRFAMILY"/>
</dbReference>
<evidence type="ECO:0000256" key="5">
    <source>
        <dbReference type="ARBA" id="ARBA00022989"/>
    </source>
</evidence>
<evidence type="ECO:0000256" key="9">
    <source>
        <dbReference type="ARBA" id="ARBA00059620"/>
    </source>
</evidence>
<evidence type="ECO:0000256" key="10">
    <source>
        <dbReference type="ARBA" id="ARBA00068717"/>
    </source>
</evidence>
<dbReference type="Pfam" id="PF00106">
    <property type="entry name" value="adh_short"/>
    <property type="match status" value="1"/>
</dbReference>
<comment type="function">
    <text evidence="9">Catalyzes the reduction of all-trans-retinal to all-trans-retinol in the presence of NADPH.</text>
</comment>
<accession>A0A7S1KNP1</accession>
<evidence type="ECO:0000256" key="1">
    <source>
        <dbReference type="ARBA" id="ARBA00004141"/>
    </source>
</evidence>
<organism evidence="15">
    <name type="scientific">Percolomonas cosmopolitus</name>
    <dbReference type="NCBI Taxonomy" id="63605"/>
    <lineage>
        <taxon>Eukaryota</taxon>
        <taxon>Discoba</taxon>
        <taxon>Heterolobosea</taxon>
        <taxon>Tetramitia</taxon>
        <taxon>Eutetramitia</taxon>
        <taxon>Percolomonadidae</taxon>
        <taxon>Percolomonas</taxon>
    </lineage>
</organism>
<dbReference type="PRINTS" id="PR00081">
    <property type="entry name" value="GDHRDH"/>
</dbReference>
<evidence type="ECO:0000256" key="6">
    <source>
        <dbReference type="ARBA" id="ARBA00023002"/>
    </source>
</evidence>
<dbReference type="PANTHER" id="PTHR24322">
    <property type="entry name" value="PKSB"/>
    <property type="match status" value="1"/>
</dbReference>
<dbReference type="InterPro" id="IPR002347">
    <property type="entry name" value="SDR_fam"/>
</dbReference>
<dbReference type="GO" id="GO:0016020">
    <property type="term" value="C:membrane"/>
    <property type="evidence" value="ECO:0007669"/>
    <property type="project" value="UniProtKB-SubCell"/>
</dbReference>
<evidence type="ECO:0000259" key="14">
    <source>
        <dbReference type="SMART" id="SM00822"/>
    </source>
</evidence>
<evidence type="ECO:0000256" key="4">
    <source>
        <dbReference type="ARBA" id="ARBA00022857"/>
    </source>
</evidence>
<evidence type="ECO:0000256" key="2">
    <source>
        <dbReference type="ARBA" id="ARBA00006484"/>
    </source>
</evidence>
<dbReference type="InterPro" id="IPR020904">
    <property type="entry name" value="Sc_DH/Rdtase_CS"/>
</dbReference>
<keyword evidence="6" id="KW-0560">Oxidoreductase</keyword>
<dbReference type="FunFam" id="3.40.50.720:FF:000131">
    <property type="entry name" value="Short-chain dehydrogenase/reductase 3"/>
    <property type="match status" value="1"/>
</dbReference>
<evidence type="ECO:0000256" key="8">
    <source>
        <dbReference type="ARBA" id="ARBA00023136"/>
    </source>
</evidence>
<evidence type="ECO:0000256" key="3">
    <source>
        <dbReference type="ARBA" id="ARBA00022692"/>
    </source>
</evidence>
<evidence type="ECO:0000256" key="11">
    <source>
        <dbReference type="ARBA" id="ARBA00082544"/>
    </source>
</evidence>
<dbReference type="Gene3D" id="3.40.50.720">
    <property type="entry name" value="NAD(P)-binding Rossmann-like Domain"/>
    <property type="match status" value="1"/>
</dbReference>
<keyword evidence="4" id="KW-0521">NADP</keyword>
<dbReference type="CDD" id="cd05339">
    <property type="entry name" value="17beta-HSDXI-like_SDR_c"/>
    <property type="match status" value="1"/>
</dbReference>
<dbReference type="SMART" id="SM00822">
    <property type="entry name" value="PKS_KR"/>
    <property type="match status" value="1"/>
</dbReference>
<dbReference type="SUPFAM" id="SSF51735">
    <property type="entry name" value="NAD(P)-binding Rossmann-fold domains"/>
    <property type="match status" value="1"/>
</dbReference>
<comment type="subcellular location">
    <subcellularLocation>
        <location evidence="1">Membrane</location>
        <topology evidence="1">Multi-pass membrane protein</topology>
    </subcellularLocation>
</comment>
<evidence type="ECO:0000313" key="15">
    <source>
        <dbReference type="EMBL" id="CAD9079541.1"/>
    </source>
</evidence>
<evidence type="ECO:0000256" key="13">
    <source>
        <dbReference type="SAM" id="MobiDB-lite"/>
    </source>
</evidence>
<proteinExistence type="inferred from homology"/>
<dbReference type="PANTHER" id="PTHR24322:SF736">
    <property type="entry name" value="RETINOL DEHYDROGENASE 10"/>
    <property type="match status" value="1"/>
</dbReference>
<gene>
    <name evidence="15" type="ORF">PCOS0759_LOCUS2775</name>
</gene>
<reference evidence="15" key="1">
    <citation type="submission" date="2021-01" db="EMBL/GenBank/DDBJ databases">
        <authorList>
            <person name="Corre E."/>
            <person name="Pelletier E."/>
            <person name="Niang G."/>
            <person name="Scheremetjew M."/>
            <person name="Finn R."/>
            <person name="Kale V."/>
            <person name="Holt S."/>
            <person name="Cochrane G."/>
            <person name="Meng A."/>
            <person name="Brown T."/>
            <person name="Cohen L."/>
        </authorList>
    </citation>
    <scope>NUCLEOTIDE SEQUENCE</scope>
    <source>
        <strain evidence="15">WS</strain>
    </source>
</reference>
<dbReference type="PROSITE" id="PS00061">
    <property type="entry name" value="ADH_SHORT"/>
    <property type="match status" value="1"/>
</dbReference>
<feature type="compositionally biased region" description="Basic and acidic residues" evidence="13">
    <location>
        <begin position="329"/>
        <end position="339"/>
    </location>
</feature>
<evidence type="ECO:0000256" key="7">
    <source>
        <dbReference type="ARBA" id="ARBA00023098"/>
    </source>
</evidence>
<evidence type="ECO:0000256" key="12">
    <source>
        <dbReference type="RuleBase" id="RU000363"/>
    </source>
</evidence>
<comment type="similarity">
    <text evidence="2 12">Belongs to the short-chain dehydrogenases/reductases (SDR) family.</text>
</comment>
<dbReference type="AlphaFoldDB" id="A0A7S1KNP1"/>
<keyword evidence="8" id="KW-0472">Membrane</keyword>
<dbReference type="InterPro" id="IPR036291">
    <property type="entry name" value="NAD(P)-bd_dom_sf"/>
</dbReference>
<feature type="domain" description="Ketoreductase" evidence="14">
    <location>
        <begin position="48"/>
        <end position="236"/>
    </location>
</feature>
<keyword evidence="3" id="KW-0812">Transmembrane</keyword>
<dbReference type="EMBL" id="HBGD01003358">
    <property type="protein sequence ID" value="CAD9079541.1"/>
    <property type="molecule type" value="Transcribed_RNA"/>
</dbReference>
<sequence length="369" mass="40605">MPAKKSSPTQKKSLLTSKPLLLLSTSLAASYFLHQSYLAAHKKSFQGENVLVTGASSGIGALLAKRFAKEKIANLVLIARSLPQLHEVKKEIQKEHPHVNVIVESVDVANKDQIYDFQKKLSREIGDIGVLILNAGIVSGKKFLEQTDADAERLMQVNTMSHFYLTRAFLPGMLKRNKGHIITIASVAATIGVGRMTDYGASKFGAFAFNEALRAELRSMGRHASNAKRGEGVQVLCMCPYYIDTGMFKNVQNNNVPFLIPILKPDDVVERTMLGAKRCEQLVVMPYSCWSIFIARGLLPGKIFDKIMYDVLGVQKTIQGFDHSKTGRASIHDTVKTDRATGGPSSDRSSHLPQDYATVGRGPVIQSRM</sequence>
<dbReference type="InterPro" id="IPR057326">
    <property type="entry name" value="KR_dom"/>
</dbReference>
<keyword evidence="7" id="KW-0443">Lipid metabolism</keyword>
<keyword evidence="5" id="KW-1133">Transmembrane helix</keyword>